<dbReference type="GO" id="GO:0015629">
    <property type="term" value="C:actin cytoskeleton"/>
    <property type="evidence" value="ECO:0007669"/>
    <property type="project" value="TreeGrafter"/>
</dbReference>
<evidence type="ECO:0000256" key="2">
    <source>
        <dbReference type="ARBA" id="ARBA00022553"/>
    </source>
</evidence>
<reference evidence="9" key="1">
    <citation type="submission" date="2025-08" db="UniProtKB">
        <authorList>
            <consortium name="Ensembl"/>
        </authorList>
    </citation>
    <scope>IDENTIFICATION</scope>
</reference>
<dbReference type="GO" id="GO:0005516">
    <property type="term" value="F:calmodulin binding"/>
    <property type="evidence" value="ECO:0007669"/>
    <property type="project" value="UniProtKB-KW"/>
</dbReference>
<name>A0A3Q3M0A4_9TELE</name>
<evidence type="ECO:0000313" key="10">
    <source>
        <dbReference type="Proteomes" id="UP000261640"/>
    </source>
</evidence>
<feature type="domain" description="Calponin-homology (CH)" evidence="8">
    <location>
        <begin position="99"/>
        <end position="168"/>
    </location>
</feature>
<dbReference type="GO" id="GO:0051015">
    <property type="term" value="F:actin filament binding"/>
    <property type="evidence" value="ECO:0007669"/>
    <property type="project" value="TreeGrafter"/>
</dbReference>
<dbReference type="InParanoid" id="A0A3Q3M0A4"/>
<dbReference type="Pfam" id="PF00402">
    <property type="entry name" value="Calponin"/>
    <property type="match status" value="3"/>
</dbReference>
<dbReference type="InterPro" id="IPR001715">
    <property type="entry name" value="CH_dom"/>
</dbReference>
<evidence type="ECO:0000313" key="9">
    <source>
        <dbReference type="Ensembl" id="ENSMAMP00000015991.1"/>
    </source>
</evidence>
<accession>A0A3Q3M0A4</accession>
<keyword evidence="2" id="KW-0597">Phosphoprotein</keyword>
<dbReference type="AlphaFoldDB" id="A0A3Q3M0A4"/>
<organism evidence="9 10">
    <name type="scientific">Mastacembelus armatus</name>
    <name type="common">zig-zag eel</name>
    <dbReference type="NCBI Taxonomy" id="205130"/>
    <lineage>
        <taxon>Eukaryota</taxon>
        <taxon>Metazoa</taxon>
        <taxon>Chordata</taxon>
        <taxon>Craniata</taxon>
        <taxon>Vertebrata</taxon>
        <taxon>Euteleostomi</taxon>
        <taxon>Actinopterygii</taxon>
        <taxon>Neopterygii</taxon>
        <taxon>Teleostei</taxon>
        <taxon>Neoteleostei</taxon>
        <taxon>Acanthomorphata</taxon>
        <taxon>Anabantaria</taxon>
        <taxon>Synbranchiformes</taxon>
        <taxon>Mastacembelidae</taxon>
        <taxon>Mastacembelus</taxon>
    </lineage>
</organism>
<dbReference type="PANTHER" id="PTHR47385">
    <property type="entry name" value="CALPONIN"/>
    <property type="match status" value="1"/>
</dbReference>
<dbReference type="InterPro" id="IPR003096">
    <property type="entry name" value="SM22_calponin"/>
</dbReference>
<dbReference type="InterPro" id="IPR001997">
    <property type="entry name" value="Calponin/LIMCH1"/>
</dbReference>
<keyword evidence="3" id="KW-0677">Repeat</keyword>
<evidence type="ECO:0000256" key="6">
    <source>
        <dbReference type="ARBA" id="ARBA00025109"/>
    </source>
</evidence>
<dbReference type="InterPro" id="IPR000557">
    <property type="entry name" value="Calponin_repeat"/>
</dbReference>
<evidence type="ECO:0000256" key="7">
    <source>
        <dbReference type="ARBA" id="ARBA00044167"/>
    </source>
</evidence>
<dbReference type="PROSITE" id="PS51122">
    <property type="entry name" value="CALPONIN_2"/>
    <property type="match status" value="3"/>
</dbReference>
<dbReference type="PRINTS" id="PR00888">
    <property type="entry name" value="SM22CALPONIN"/>
</dbReference>
<evidence type="ECO:0000256" key="1">
    <source>
        <dbReference type="ARBA" id="ARBA00009631"/>
    </source>
</evidence>
<evidence type="ECO:0000259" key="8">
    <source>
        <dbReference type="Pfam" id="PF00307"/>
    </source>
</evidence>
<evidence type="ECO:0000256" key="3">
    <source>
        <dbReference type="ARBA" id="ARBA00022737"/>
    </source>
</evidence>
<dbReference type="Proteomes" id="UP000261640">
    <property type="component" value="Unplaced"/>
</dbReference>
<proteinExistence type="inferred from homology"/>
<comment type="similarity">
    <text evidence="1">Belongs to the calponin family.</text>
</comment>
<keyword evidence="10" id="KW-1185">Reference proteome</keyword>
<keyword evidence="4" id="KW-0112">Calmodulin-binding</keyword>
<comment type="function">
    <text evidence="6">Thin filament-associated protein that is implicated in the regulation and modulation of smooth muscle contraction. It is capable of binding to actin, calmodulin and tropomyosin. The interaction of calponin with actin inhibits the actomyosin Mg-ATPase activity.</text>
</comment>
<reference evidence="9" key="2">
    <citation type="submission" date="2025-09" db="UniProtKB">
        <authorList>
            <consortium name="Ensembl"/>
        </authorList>
    </citation>
    <scope>IDENTIFICATION</scope>
</reference>
<dbReference type="Gene3D" id="1.10.418.10">
    <property type="entry name" value="Calponin-like domain"/>
    <property type="match status" value="1"/>
</dbReference>
<dbReference type="GO" id="GO:0031032">
    <property type="term" value="P:actomyosin structure organization"/>
    <property type="evidence" value="ECO:0007669"/>
    <property type="project" value="InterPro"/>
</dbReference>
<dbReference type="GO" id="GO:0007015">
    <property type="term" value="P:actin filament organization"/>
    <property type="evidence" value="ECO:0007669"/>
    <property type="project" value="TreeGrafter"/>
</dbReference>
<evidence type="ECO:0000256" key="4">
    <source>
        <dbReference type="ARBA" id="ARBA00022860"/>
    </source>
</evidence>
<dbReference type="Pfam" id="PF00307">
    <property type="entry name" value="CH"/>
    <property type="match status" value="1"/>
</dbReference>
<dbReference type="InterPro" id="IPR050606">
    <property type="entry name" value="Calponin-like"/>
</dbReference>
<dbReference type="Ensembl" id="ENSMAMT00000016426.2">
    <property type="protein sequence ID" value="ENSMAMP00000015991.1"/>
    <property type="gene ID" value="ENSMAMG00000010822.2"/>
</dbReference>
<dbReference type="STRING" id="205130.ENSMAMP00000015991"/>
<dbReference type="PROSITE" id="PS01052">
    <property type="entry name" value="CALPONIN_1"/>
    <property type="match status" value="2"/>
</dbReference>
<sequence>MFRTEGWCMETLSLCSKPEYKAKVKSWRLFSTAGREVRPAEGGGAEAVDSGCDWEEDRGQLHGGSEGWGAAVRVSVRHCFMVSPALSCDLTSAEFCVSRLINVLQPGSVRKINHSSQNWHQLENIGNFVRAITEYGLKPHDIFEANDLFENVNHTQVQCTLIALAGMAKSKGFCSKYDLGVKYAEKQQRRFAPEKLREGRNIIGLQMGTNKLASQKGMTSYGTRRHLYDAKMGMDNPLDQSTISLQMGTNKGASQSGMTAPGTRRHIFDKKLELENCDTSTISLQMGTNKVASQQGMTTYGLPRQVYDNKYCTNPTEIYYNNGSEVEFDGYNQYSD</sequence>
<protein>
    <recommendedName>
        <fullName evidence="7">Calponin-1</fullName>
    </recommendedName>
</protein>
<dbReference type="PANTHER" id="PTHR47385:SF12">
    <property type="entry name" value="CALPONIN-1"/>
    <property type="match status" value="1"/>
</dbReference>
<dbReference type="InterPro" id="IPR036872">
    <property type="entry name" value="CH_dom_sf"/>
</dbReference>
<evidence type="ECO:0000256" key="5">
    <source>
        <dbReference type="ARBA" id="ARBA00023203"/>
    </source>
</evidence>
<dbReference type="PRINTS" id="PR00889">
    <property type="entry name" value="CALPONIN"/>
</dbReference>
<dbReference type="SUPFAM" id="SSF47576">
    <property type="entry name" value="Calponin-homology domain, CH-domain"/>
    <property type="match status" value="1"/>
</dbReference>
<dbReference type="GeneTree" id="ENSGT00940000159680"/>
<keyword evidence="5" id="KW-0009">Actin-binding</keyword>